<proteinExistence type="predicted"/>
<dbReference type="InterPro" id="IPR058522">
    <property type="entry name" value="DUF8209"/>
</dbReference>
<organism evidence="1 2">
    <name type="scientific">Tatumella terrea</name>
    <dbReference type="NCBI Taxonomy" id="419007"/>
    <lineage>
        <taxon>Bacteria</taxon>
        <taxon>Pseudomonadati</taxon>
        <taxon>Pseudomonadota</taxon>
        <taxon>Gammaproteobacteria</taxon>
        <taxon>Enterobacterales</taxon>
        <taxon>Erwiniaceae</taxon>
        <taxon>Tatumella</taxon>
    </lineage>
</organism>
<gene>
    <name evidence="1" type="ORF">ACFP9W_03895</name>
</gene>
<accession>A0ABW1VX45</accession>
<dbReference type="InterPro" id="IPR058064">
    <property type="entry name" value="STM2901-like"/>
</dbReference>
<name>A0ABW1VX45_9GAMM</name>
<dbReference type="Proteomes" id="UP001596230">
    <property type="component" value="Unassembled WGS sequence"/>
</dbReference>
<evidence type="ECO:0000313" key="2">
    <source>
        <dbReference type="Proteomes" id="UP001596230"/>
    </source>
</evidence>
<dbReference type="NCBIfam" id="NF045926">
    <property type="entry name" value="STM2901_fam"/>
    <property type="match status" value="1"/>
</dbReference>
<keyword evidence="2" id="KW-1185">Reference proteome</keyword>
<dbReference type="EMBL" id="JBHSUB010000005">
    <property type="protein sequence ID" value="MFC6377243.1"/>
    <property type="molecule type" value="Genomic_DNA"/>
</dbReference>
<dbReference type="RefSeq" id="WP_385946525.1">
    <property type="nucleotide sequence ID" value="NZ_JBHSUB010000005.1"/>
</dbReference>
<comment type="caution">
    <text evidence="1">The sequence shown here is derived from an EMBL/GenBank/DDBJ whole genome shotgun (WGS) entry which is preliminary data.</text>
</comment>
<reference evidence="2" key="1">
    <citation type="journal article" date="2019" name="Int. J. Syst. Evol. Microbiol.">
        <title>The Global Catalogue of Microorganisms (GCM) 10K type strain sequencing project: providing services to taxonomists for standard genome sequencing and annotation.</title>
        <authorList>
            <consortium name="The Broad Institute Genomics Platform"/>
            <consortium name="The Broad Institute Genome Sequencing Center for Infectious Disease"/>
            <person name="Wu L."/>
            <person name="Ma J."/>
        </authorList>
    </citation>
    <scope>NUCLEOTIDE SEQUENCE [LARGE SCALE GENOMIC DNA]</scope>
    <source>
        <strain evidence="2">CGMCC 1.18518</strain>
    </source>
</reference>
<evidence type="ECO:0000313" key="1">
    <source>
        <dbReference type="EMBL" id="MFC6377243.1"/>
    </source>
</evidence>
<sequence>MDTVEELNGTYFYAGRSNLKASELFFMIFCEKFVEQPGLGVADFSAVVALLAGRNDQLTRTKPRDAIDGTSYLSKASRRAFGNAKFPYGIRLPTFIGGYTPWTMKPRMVAKVGMFVGRTIPVIGWVILASNVSQISYKTVRDYNKIARGNDKVW</sequence>
<protein>
    <submittedName>
        <fullName evidence="1">STM2901 family protein</fullName>
    </submittedName>
</protein>
<dbReference type="Pfam" id="PF26636">
    <property type="entry name" value="DUF8209"/>
    <property type="match status" value="1"/>
</dbReference>